<dbReference type="AlphaFoldDB" id="A0A1M5CW06"/>
<accession>A0A1M5CW06</accession>
<evidence type="ECO:0000313" key="2">
    <source>
        <dbReference type="Proteomes" id="UP000183987"/>
    </source>
</evidence>
<protein>
    <submittedName>
        <fullName evidence="1">Uncharacterized protein</fullName>
    </submittedName>
</protein>
<gene>
    <name evidence="1" type="ORF">SAMN05444339_108118</name>
</gene>
<dbReference type="OrthoDB" id="7861013at2"/>
<organism evidence="1 2">
    <name type="scientific">Loktanella atrilutea</name>
    <dbReference type="NCBI Taxonomy" id="366533"/>
    <lineage>
        <taxon>Bacteria</taxon>
        <taxon>Pseudomonadati</taxon>
        <taxon>Pseudomonadota</taxon>
        <taxon>Alphaproteobacteria</taxon>
        <taxon>Rhodobacterales</taxon>
        <taxon>Roseobacteraceae</taxon>
        <taxon>Loktanella</taxon>
    </lineage>
</organism>
<sequence>MKNLLLGPVLIVVPVGVVAVGYATLDPASAPTATVAAPTLGDMTPFRTITTDVQTIAATGDLNAAQTRSTDLETAWNDAQSTLWPHDPTAWGNVDGAIDDALTALRAKAPDPAQVDATLASLPTTLADPPGTGAAGGVVQSVSRIATTDANGRPLPCEVMLDQFRTTLAGATLADADRATIDTLQAKGTERCNADDDARADDFFA</sequence>
<dbReference type="EMBL" id="FQUE01000008">
    <property type="protein sequence ID" value="SHF58777.1"/>
    <property type="molecule type" value="Genomic_DNA"/>
</dbReference>
<reference evidence="2" key="1">
    <citation type="submission" date="2016-11" db="EMBL/GenBank/DDBJ databases">
        <authorList>
            <person name="Varghese N."/>
            <person name="Submissions S."/>
        </authorList>
    </citation>
    <scope>NUCLEOTIDE SEQUENCE [LARGE SCALE GENOMIC DNA]</scope>
    <source>
        <strain evidence="2">DSM 29326</strain>
    </source>
</reference>
<dbReference type="STRING" id="366533.SAMN05444339_108118"/>
<keyword evidence="2" id="KW-1185">Reference proteome</keyword>
<proteinExistence type="predicted"/>
<evidence type="ECO:0000313" key="1">
    <source>
        <dbReference type="EMBL" id="SHF58777.1"/>
    </source>
</evidence>
<dbReference type="RefSeq" id="WP_072858162.1">
    <property type="nucleotide sequence ID" value="NZ_FQUE01000008.1"/>
</dbReference>
<dbReference type="Proteomes" id="UP000183987">
    <property type="component" value="Unassembled WGS sequence"/>
</dbReference>
<name>A0A1M5CW06_LOKAT</name>